<evidence type="ECO:0008006" key="3">
    <source>
        <dbReference type="Google" id="ProtNLM"/>
    </source>
</evidence>
<dbReference type="RefSeq" id="WP_025830952.1">
    <property type="nucleotide sequence ID" value="NZ_FQZN01000021.1"/>
</dbReference>
<keyword evidence="2" id="KW-1185">Reference proteome</keyword>
<sequence length="76" mass="8823">MNEEKKHPGGIYLSDLAQKYFPGSTPRSAVSQLHRWIVLNTELTRRLEELYYKPRQRALTPLQHEAMIECLGEPGE</sequence>
<dbReference type="eggNOG" id="ENOG502ZQYC">
    <property type="taxonomic scope" value="Bacteria"/>
</dbReference>
<protein>
    <recommendedName>
        <fullName evidence="3">DUF4248 domain-containing protein</fullName>
    </recommendedName>
</protein>
<evidence type="ECO:0000313" key="2">
    <source>
        <dbReference type="Proteomes" id="UP000184192"/>
    </source>
</evidence>
<dbReference type="EMBL" id="FQZN01000021">
    <property type="protein sequence ID" value="SHJ30650.1"/>
    <property type="molecule type" value="Genomic_DNA"/>
</dbReference>
<name>A0A1M6I856_9BACE</name>
<gene>
    <name evidence="1" type="ORF">SAMN05444350_121127</name>
</gene>
<dbReference type="Pfam" id="PF14053">
    <property type="entry name" value="DUF4248"/>
    <property type="match status" value="1"/>
</dbReference>
<dbReference type="AlphaFoldDB" id="A0A1M6I856"/>
<organism evidence="1 2">
    <name type="scientific">Bacteroides stercorirosoris</name>
    <dbReference type="NCBI Taxonomy" id="871324"/>
    <lineage>
        <taxon>Bacteria</taxon>
        <taxon>Pseudomonadati</taxon>
        <taxon>Bacteroidota</taxon>
        <taxon>Bacteroidia</taxon>
        <taxon>Bacteroidales</taxon>
        <taxon>Bacteroidaceae</taxon>
        <taxon>Bacteroides</taxon>
    </lineage>
</organism>
<dbReference type="InterPro" id="IPR025342">
    <property type="entry name" value="DUF4248"/>
</dbReference>
<dbReference type="GeneID" id="92713387"/>
<proteinExistence type="predicted"/>
<evidence type="ECO:0000313" key="1">
    <source>
        <dbReference type="EMBL" id="SHJ30650.1"/>
    </source>
</evidence>
<reference evidence="2" key="1">
    <citation type="submission" date="2016-11" db="EMBL/GenBank/DDBJ databases">
        <authorList>
            <person name="Varghese N."/>
            <person name="Submissions S."/>
        </authorList>
    </citation>
    <scope>NUCLEOTIDE SEQUENCE [LARGE SCALE GENOMIC DNA]</scope>
    <source>
        <strain evidence="2">DSM 26884</strain>
    </source>
</reference>
<dbReference type="Proteomes" id="UP000184192">
    <property type="component" value="Unassembled WGS sequence"/>
</dbReference>
<accession>A0A1M6I856</accession>